<evidence type="ECO:0000256" key="1">
    <source>
        <dbReference type="SAM" id="MobiDB-lite"/>
    </source>
</evidence>
<evidence type="ECO:0000313" key="2">
    <source>
        <dbReference type="EMBL" id="VEL07552.1"/>
    </source>
</evidence>
<organism evidence="2 3">
    <name type="scientific">Protopolystoma xenopodis</name>
    <dbReference type="NCBI Taxonomy" id="117903"/>
    <lineage>
        <taxon>Eukaryota</taxon>
        <taxon>Metazoa</taxon>
        <taxon>Spiralia</taxon>
        <taxon>Lophotrochozoa</taxon>
        <taxon>Platyhelminthes</taxon>
        <taxon>Monogenea</taxon>
        <taxon>Polyopisthocotylea</taxon>
        <taxon>Polystomatidea</taxon>
        <taxon>Polystomatidae</taxon>
        <taxon>Protopolystoma</taxon>
    </lineage>
</organism>
<feature type="compositionally biased region" description="Basic and acidic residues" evidence="1">
    <location>
        <begin position="77"/>
        <end position="91"/>
    </location>
</feature>
<accession>A0A3S5FBP8</accession>
<name>A0A3S5FBP8_9PLAT</name>
<feature type="region of interest" description="Disordered" evidence="1">
    <location>
        <begin position="223"/>
        <end position="243"/>
    </location>
</feature>
<gene>
    <name evidence="2" type="ORF">PXEA_LOCUS992</name>
</gene>
<protein>
    <submittedName>
        <fullName evidence="2">Uncharacterized protein</fullName>
    </submittedName>
</protein>
<comment type="caution">
    <text evidence="2">The sequence shown here is derived from an EMBL/GenBank/DDBJ whole genome shotgun (WGS) entry which is preliminary data.</text>
</comment>
<dbReference type="Proteomes" id="UP000784294">
    <property type="component" value="Unassembled WGS sequence"/>
</dbReference>
<keyword evidence="3" id="KW-1185">Reference proteome</keyword>
<feature type="region of interest" description="Disordered" evidence="1">
    <location>
        <begin position="77"/>
        <end position="106"/>
    </location>
</feature>
<dbReference type="AlphaFoldDB" id="A0A3S5FBP8"/>
<evidence type="ECO:0000313" key="3">
    <source>
        <dbReference type="Proteomes" id="UP000784294"/>
    </source>
</evidence>
<feature type="non-terminal residue" evidence="2">
    <location>
        <position position="1"/>
    </location>
</feature>
<proteinExistence type="predicted"/>
<sequence>MEDVQLKSGKMLLKRAFSDIKSNKACDNLVNQKTDEKISVLNREKGLNVSREILPQRRRPIIEPRFLVTMSSKVADELSRKRNTSTRDLRSRLGAPSKQDVRSRLGKRRRTALNEDPLFDSDYVDLDHHNEDSDLDVNGALTGFWYDESGEQLQLASEDSQTADSNVLYEKPYSSKRFRRVVGVTEDDIKTIVVAAAATGAKRKPLVVNLNEEDDEEEIYENHKINVTSLDTENGADANNSTS</sequence>
<feature type="compositionally biased region" description="Polar residues" evidence="1">
    <location>
        <begin position="225"/>
        <end position="243"/>
    </location>
</feature>
<dbReference type="EMBL" id="CAAALY010001982">
    <property type="protein sequence ID" value="VEL07552.1"/>
    <property type="molecule type" value="Genomic_DNA"/>
</dbReference>
<reference evidence="2" key="1">
    <citation type="submission" date="2018-11" db="EMBL/GenBank/DDBJ databases">
        <authorList>
            <consortium name="Pathogen Informatics"/>
        </authorList>
    </citation>
    <scope>NUCLEOTIDE SEQUENCE</scope>
</reference>